<keyword evidence="2" id="KW-0489">Methyltransferase</keyword>
<dbReference type="GO" id="GO:0032259">
    <property type="term" value="P:methylation"/>
    <property type="evidence" value="ECO:0007669"/>
    <property type="project" value="UniProtKB-KW"/>
</dbReference>
<dbReference type="InterPro" id="IPR029063">
    <property type="entry name" value="SAM-dependent_MTases_sf"/>
</dbReference>
<accession>A0A7X9DJK3</accession>
<evidence type="ECO:0000313" key="3">
    <source>
        <dbReference type="Proteomes" id="UP000526033"/>
    </source>
</evidence>
<dbReference type="Gene3D" id="3.40.50.150">
    <property type="entry name" value="Vaccinia Virus protein VP39"/>
    <property type="match status" value="1"/>
</dbReference>
<dbReference type="Pfam" id="PF05050">
    <property type="entry name" value="Methyltransf_21"/>
    <property type="match status" value="1"/>
</dbReference>
<proteinExistence type="predicted"/>
<dbReference type="PANTHER" id="PTHR34203">
    <property type="entry name" value="METHYLTRANSFERASE, FKBM FAMILY PROTEIN"/>
    <property type="match status" value="1"/>
</dbReference>
<dbReference type="InterPro" id="IPR052514">
    <property type="entry name" value="SAM-dependent_MTase"/>
</dbReference>
<dbReference type="GO" id="GO:0008168">
    <property type="term" value="F:methyltransferase activity"/>
    <property type="evidence" value="ECO:0007669"/>
    <property type="project" value="UniProtKB-KW"/>
</dbReference>
<gene>
    <name evidence="2" type="ORF">GYA27_00375</name>
</gene>
<comment type="caution">
    <text evidence="2">The sequence shown here is derived from an EMBL/GenBank/DDBJ whole genome shotgun (WGS) entry which is preliminary data.</text>
</comment>
<protein>
    <submittedName>
        <fullName evidence="2">FkbM family methyltransferase</fullName>
    </submittedName>
</protein>
<dbReference type="NCBIfam" id="TIGR01444">
    <property type="entry name" value="fkbM_fam"/>
    <property type="match status" value="1"/>
</dbReference>
<dbReference type="InterPro" id="IPR006342">
    <property type="entry name" value="FkbM_mtfrase"/>
</dbReference>
<dbReference type="EMBL" id="JAAZNL010000004">
    <property type="protein sequence ID" value="NMB69645.1"/>
    <property type="molecule type" value="Genomic_DNA"/>
</dbReference>
<organism evidence="2 3">
    <name type="scientific">candidate division WWE3 bacterium</name>
    <dbReference type="NCBI Taxonomy" id="2053526"/>
    <lineage>
        <taxon>Bacteria</taxon>
        <taxon>Katanobacteria</taxon>
    </lineage>
</organism>
<dbReference type="PANTHER" id="PTHR34203:SF15">
    <property type="entry name" value="SLL1173 PROTEIN"/>
    <property type="match status" value="1"/>
</dbReference>
<sequence length="278" mass="32182">MKIIDKLAWLFRRNLIIDYKFITRVNFLKPSDKWDILFGKYNTLFKHFFIPFKTAESFINVNGEKIYYGTPYGLVGYSCMLAEQIYWLTKLNINNKPVILDVGANMGYFTLGCKKIFPNASIFCFEPVDSAYNALVKNVEKINDVTTYKFAVGEDNRKIGMDVNFKETSFSKISDKNPSYQAEMRKLDDIEELKNLPQIDIFKLDVEGYELNALKGAANLLSRTHYLLMELNSEEYSISDVTNLLNASGKKVVIKFIRNFELEQDEEFKSGDVLFELI</sequence>
<reference evidence="2 3" key="1">
    <citation type="journal article" date="2020" name="Biotechnol. Biofuels">
        <title>New insights from the biogas microbiome by comprehensive genome-resolved metagenomics of nearly 1600 species originating from multiple anaerobic digesters.</title>
        <authorList>
            <person name="Campanaro S."/>
            <person name="Treu L."/>
            <person name="Rodriguez-R L.M."/>
            <person name="Kovalovszki A."/>
            <person name="Ziels R.M."/>
            <person name="Maus I."/>
            <person name="Zhu X."/>
            <person name="Kougias P.G."/>
            <person name="Basile A."/>
            <person name="Luo G."/>
            <person name="Schluter A."/>
            <person name="Konstantinidis K.T."/>
            <person name="Angelidaki I."/>
        </authorList>
    </citation>
    <scope>NUCLEOTIDE SEQUENCE [LARGE SCALE GENOMIC DNA]</scope>
    <source>
        <strain evidence="2">AS27yjCOA_165</strain>
    </source>
</reference>
<keyword evidence="2" id="KW-0808">Transferase</keyword>
<dbReference type="AlphaFoldDB" id="A0A7X9DJK3"/>
<dbReference type="SUPFAM" id="SSF53335">
    <property type="entry name" value="S-adenosyl-L-methionine-dependent methyltransferases"/>
    <property type="match status" value="1"/>
</dbReference>
<dbReference type="Proteomes" id="UP000526033">
    <property type="component" value="Unassembled WGS sequence"/>
</dbReference>
<name>A0A7X9DJK3_UNCKA</name>
<feature type="domain" description="Methyltransferase FkbM" evidence="1">
    <location>
        <begin position="101"/>
        <end position="248"/>
    </location>
</feature>
<evidence type="ECO:0000313" key="2">
    <source>
        <dbReference type="EMBL" id="NMB69645.1"/>
    </source>
</evidence>
<evidence type="ECO:0000259" key="1">
    <source>
        <dbReference type="Pfam" id="PF05050"/>
    </source>
</evidence>